<dbReference type="PANTHER" id="PTHR10605">
    <property type="entry name" value="HEPARAN SULFATE SULFOTRANSFERASE"/>
    <property type="match status" value="1"/>
</dbReference>
<dbReference type="InterPro" id="IPR000863">
    <property type="entry name" value="Sulfotransferase_dom"/>
</dbReference>
<protein>
    <submittedName>
        <fullName evidence="4">Sulfotransferase domain-containing protein</fullName>
    </submittedName>
</protein>
<keyword evidence="5" id="KW-1185">Reference proteome</keyword>
<gene>
    <name evidence="4" type="ORF">SR908_15855</name>
</gene>
<dbReference type="InterPro" id="IPR027417">
    <property type="entry name" value="P-loop_NTPase"/>
</dbReference>
<dbReference type="Proteomes" id="UP001321908">
    <property type="component" value="Chromosome"/>
</dbReference>
<keyword evidence="2" id="KW-0325">Glycoprotein</keyword>
<accession>A0ABZ0YBZ0</accession>
<name>A0ABZ0YBZ0_9GAMM</name>
<organism evidence="4 5">
    <name type="scientific">Chromohalobacter canadensis</name>
    <dbReference type="NCBI Taxonomy" id="141389"/>
    <lineage>
        <taxon>Bacteria</taxon>
        <taxon>Pseudomonadati</taxon>
        <taxon>Pseudomonadota</taxon>
        <taxon>Gammaproteobacteria</taxon>
        <taxon>Oceanospirillales</taxon>
        <taxon>Halomonadaceae</taxon>
        <taxon>Chromohalobacter</taxon>
    </lineage>
</organism>
<dbReference type="RefSeq" id="WP_246925733.1">
    <property type="nucleotide sequence ID" value="NZ_CP140151.1"/>
</dbReference>
<evidence type="ECO:0000256" key="1">
    <source>
        <dbReference type="ARBA" id="ARBA00022679"/>
    </source>
</evidence>
<dbReference type="PANTHER" id="PTHR10605:SF56">
    <property type="entry name" value="BIFUNCTIONAL HEPARAN SULFATE N-DEACETYLASE_N-SULFOTRANSFERASE"/>
    <property type="match status" value="1"/>
</dbReference>
<evidence type="ECO:0000313" key="4">
    <source>
        <dbReference type="EMBL" id="WQH08921.1"/>
    </source>
</evidence>
<dbReference type="SUPFAM" id="SSF52540">
    <property type="entry name" value="P-loop containing nucleoside triphosphate hydrolases"/>
    <property type="match status" value="1"/>
</dbReference>
<evidence type="ECO:0000313" key="5">
    <source>
        <dbReference type="Proteomes" id="UP001321908"/>
    </source>
</evidence>
<feature type="domain" description="Sulfotransferase" evidence="3">
    <location>
        <begin position="4"/>
        <end position="181"/>
    </location>
</feature>
<evidence type="ECO:0000256" key="2">
    <source>
        <dbReference type="ARBA" id="ARBA00023180"/>
    </source>
</evidence>
<reference evidence="4 5" key="1">
    <citation type="submission" date="2023-11" db="EMBL/GenBank/DDBJ databases">
        <title>MicrobeMod: A computational toolkit for identifying prokaryotic methylation and restriction-modification with nanopore sequencing.</title>
        <authorList>
            <person name="Crits-Christoph A."/>
            <person name="Kang S.C."/>
            <person name="Lee H."/>
            <person name="Ostrov N."/>
        </authorList>
    </citation>
    <scope>NUCLEOTIDE SEQUENCE [LARGE SCALE GENOMIC DNA]</scope>
    <source>
        <strain evidence="4 5">ATCC 43984</strain>
    </source>
</reference>
<evidence type="ECO:0000259" key="3">
    <source>
        <dbReference type="Pfam" id="PF00685"/>
    </source>
</evidence>
<dbReference type="EMBL" id="CP140151">
    <property type="protein sequence ID" value="WQH08921.1"/>
    <property type="molecule type" value="Genomic_DNA"/>
</dbReference>
<dbReference type="Gene3D" id="3.40.50.300">
    <property type="entry name" value="P-loop containing nucleotide triphosphate hydrolases"/>
    <property type="match status" value="1"/>
</dbReference>
<dbReference type="InterPro" id="IPR037359">
    <property type="entry name" value="NST/OST"/>
</dbReference>
<keyword evidence="1" id="KW-0808">Transferase</keyword>
<proteinExistence type="predicted"/>
<sequence>MQKPNFLCIGAQKSGTTWLHHWFSQREDLYVPSKKELMFFDVEANYRKGSEWYYNFFEDVKKETVIGEVTPGYMWVSSSYPEWNPPSEFRQAIPERIYANLGPNVKIVAILRNPIDRAMSAFMHHKKKNRINESERFFDVAHKFGIVHMGFYYAHLLRYLETFSSNNIHVVSYEEFFSNSEARRDLSKFLTGIADDGSQYLAKGVHRGLGFTRGVNGVMDNQENKIADRTDIEKLTSLYSDDVAHLREQFKIDTSKWHEFKG</sequence>
<dbReference type="Pfam" id="PF00685">
    <property type="entry name" value="Sulfotransfer_1"/>
    <property type="match status" value="1"/>
</dbReference>